<dbReference type="AlphaFoldDB" id="A0A7I9Y3Z4"/>
<evidence type="ECO:0000259" key="3">
    <source>
        <dbReference type="Pfam" id="PF20155"/>
    </source>
</evidence>
<proteinExistence type="predicted"/>
<keyword evidence="1" id="KW-0175">Coiled coil</keyword>
<gene>
    <name evidence="4" type="ORF">MALGJ_00680</name>
</gene>
<dbReference type="Pfam" id="PF20155">
    <property type="entry name" value="TMP_3"/>
    <property type="match status" value="1"/>
</dbReference>
<organism evidence="4 5">
    <name type="scientific">Mycolicibacter algericus</name>
    <name type="common">Mycobacterium algericum</name>
    <dbReference type="NCBI Taxonomy" id="1288388"/>
    <lineage>
        <taxon>Bacteria</taxon>
        <taxon>Bacillati</taxon>
        <taxon>Actinomycetota</taxon>
        <taxon>Actinomycetes</taxon>
        <taxon>Mycobacteriales</taxon>
        <taxon>Mycobacteriaceae</taxon>
        <taxon>Mycolicibacter</taxon>
    </lineage>
</organism>
<evidence type="ECO:0000313" key="4">
    <source>
        <dbReference type="EMBL" id="GFG83392.1"/>
    </source>
</evidence>
<accession>A0A7I9Y3Z4</accession>
<feature type="compositionally biased region" description="Low complexity" evidence="2">
    <location>
        <begin position="1110"/>
        <end position="1133"/>
    </location>
</feature>
<dbReference type="EMBL" id="BLKY01000001">
    <property type="protein sequence ID" value="GFG83392.1"/>
    <property type="molecule type" value="Genomic_DNA"/>
</dbReference>
<protein>
    <recommendedName>
        <fullName evidence="3">Tape measure protein N-terminal domain-containing protein</fullName>
    </recommendedName>
</protein>
<name>A0A7I9Y3Z4_MYCAL</name>
<feature type="region of interest" description="Disordered" evidence="2">
    <location>
        <begin position="1089"/>
        <end position="1157"/>
    </location>
</feature>
<sequence>MVVAIPVGAKADESSFKSVADQVEKVFSELGGKIGKDLSGSLVDGFSSGEKSARQSAEKVVKSYDKVADATGRVRTIQEQYNAALDSGNTTRIVRETERLEAARRKESAAIRQTINDLKDYEDSARKASGAFETGFSSGFSRSRIGGFFSDLKSEAESSGSMAGVLAGRAMGAGITAGLAAATAGVAAVIGGVGYTLTKGFERLKNIDQAESKLKALGHTGSEVKKIMTDAEASVKGTAFSLDAAVGAAASSVAAGVNPGADLTTYLTTIGDTAAVAKVSFDDMASIFNKVQANGRAFTSELQQLSDKGIPIFTYLQKATGLAGDEFTKFVKKGGVDARLFRTVLEQELGGSALKMGESFSGAMDNLGAAIGRLGAAALAAPFDSAAGLIGALTGKLDQMTAWMKANQGAVIDFWSTVANITVTSLDIVNTSISGTMTMIGGLLRAMAGVDKFLNRIPGMGGNEAEAAKLDQWADSVFRIRDGFDQAGVKIDGFKDSIKDWAEQGKMSARFGDALGGTTAEVVDRDVVVGPLPQGPGGPAEKLAGMGFGLEQLGDGRTRIVPRTTDANAMLDAWKRKQGGDSAAMRAGVAGGAPIAIAGGDGGGGKAGKEPPPYFDPSLWSLAAIPVPGTSVGPTDNTSILNARTRVEEARLRLLELEAKGNVAQSTMVSAKNNVLQAERALRDAELKAAEAHQKALQRHTGALESIGAQIDQDFGISKGLPGIAENLTKFLANLALAPALGALQAIAGPVRGVGGGMVMPQGMAAAGIGGFPMGGYGGNVAAMMALAQSASGRTKYGPASDLVNGLADCSGSISDLVEMLQTGKTTPGRLFTTTNFASDEEAAKLGFRPGYMPGALNVGVNPYPGQSGHMAATLPNGVHFEGGGATGGGAQYGGNAAGADDPQFERRYHMPVGPPSSIGYSGGGGYGMAGLPGMALSSTPPAASVIGGDGAMLPGLVPGAGQGLATAAIGPGGVPMPAPIGIAGAGGGSMAPVGLDPSVGAGGEGFQGLSGLPMDALMTAASMSPIPGTGIAAQIAIKEINRAIAFGGQMAGIGVSGLLNTFLPRESPLADVGNSWLGRIASGFAGARPAGNNMAGQSTMPNPDDARGKQQPGQQGQGGNTINNEITLNNNNATEDAQGKDLTHHLSQQYARPGPR</sequence>
<feature type="domain" description="Tape measure protein N-terminal" evidence="3">
    <location>
        <begin position="200"/>
        <end position="374"/>
    </location>
</feature>
<dbReference type="InterPro" id="IPR013491">
    <property type="entry name" value="Tape_meas_N"/>
</dbReference>
<dbReference type="Proteomes" id="UP000465305">
    <property type="component" value="Unassembled WGS sequence"/>
</dbReference>
<evidence type="ECO:0000256" key="1">
    <source>
        <dbReference type="SAM" id="Coils"/>
    </source>
</evidence>
<comment type="caution">
    <text evidence="4">The sequence shown here is derived from an EMBL/GenBank/DDBJ whole genome shotgun (WGS) entry which is preliminary data.</text>
</comment>
<evidence type="ECO:0000256" key="2">
    <source>
        <dbReference type="SAM" id="MobiDB-lite"/>
    </source>
</evidence>
<dbReference type="RefSeq" id="WP_083037660.1">
    <property type="nucleotide sequence ID" value="NZ_BLKY01000001.1"/>
</dbReference>
<reference evidence="4 5" key="1">
    <citation type="journal article" date="2019" name="Emerg. Microbes Infect.">
        <title>Comprehensive subspecies identification of 175 nontuberculous mycobacteria species based on 7547 genomic profiles.</title>
        <authorList>
            <person name="Matsumoto Y."/>
            <person name="Kinjo T."/>
            <person name="Motooka D."/>
            <person name="Nabeya D."/>
            <person name="Jung N."/>
            <person name="Uechi K."/>
            <person name="Horii T."/>
            <person name="Iida T."/>
            <person name="Fujita J."/>
            <person name="Nakamura S."/>
        </authorList>
    </citation>
    <scope>NUCLEOTIDE SEQUENCE [LARGE SCALE GENOMIC DNA]</scope>
    <source>
        <strain evidence="4 5">JCM 30723</strain>
    </source>
</reference>
<evidence type="ECO:0000313" key="5">
    <source>
        <dbReference type="Proteomes" id="UP000465305"/>
    </source>
</evidence>
<feature type="coiled-coil region" evidence="1">
    <location>
        <begin position="640"/>
        <end position="695"/>
    </location>
</feature>